<dbReference type="SUPFAM" id="SSF53335">
    <property type="entry name" value="S-adenosyl-L-methionine-dependent methyltransferases"/>
    <property type="match status" value="1"/>
</dbReference>
<protein>
    <recommendedName>
        <fullName evidence="3">Methyltransferase type 11</fullName>
    </recommendedName>
</protein>
<evidence type="ECO:0000313" key="1">
    <source>
        <dbReference type="EMBL" id="ARN22638.1"/>
    </source>
</evidence>
<dbReference type="InterPro" id="IPR029063">
    <property type="entry name" value="SAM-dependent_MTases_sf"/>
</dbReference>
<reference evidence="1 2" key="1">
    <citation type="submission" date="2016-04" db="EMBL/GenBank/DDBJ databases">
        <title>Complete genome sequence of natural rubber-degrading, novel Gram-negative bacterium, Rhizobacter gummiphilus strain NS21.</title>
        <authorList>
            <person name="Tabata M."/>
            <person name="Kasai D."/>
            <person name="Fukuda M."/>
        </authorList>
    </citation>
    <scope>NUCLEOTIDE SEQUENCE [LARGE SCALE GENOMIC DNA]</scope>
    <source>
        <strain evidence="1 2">NS21</strain>
    </source>
</reference>
<dbReference type="AlphaFoldDB" id="A0A1W6LEP2"/>
<proteinExistence type="predicted"/>
<dbReference type="Pfam" id="PF13489">
    <property type="entry name" value="Methyltransf_23"/>
    <property type="match status" value="1"/>
</dbReference>
<gene>
    <name evidence="1" type="ORF">A4W93_23505</name>
</gene>
<sequence>MCGGRSLFTYSQRVLDDDVRYFDCAACGYFQTEKPYWLEKAYASAINDVDTGILWRNQLNVRRVLMTLSAFGKLSGVVVDHAGGYGILVRLLRDVGVDARWRDKYCANLLARGFEADGTRCDLLTAFEVFEHLEYPLAELESLLAQAPVVLLSTDLIRQTAPPAPDWWYLGQEHGQHIGFFRERTLAGMAKKLGCHHASDGRSLHVFSHEPIPRRWLPMQRLNRLAPLVTAGALRSRVQSDFEALRRSGAPLPPP</sequence>
<evidence type="ECO:0000313" key="2">
    <source>
        <dbReference type="Proteomes" id="UP000193427"/>
    </source>
</evidence>
<dbReference type="KEGG" id="rgu:A4W93_23505"/>
<dbReference type="STRING" id="946333.A4W93_23505"/>
<keyword evidence="2" id="KW-1185">Reference proteome</keyword>
<organism evidence="1 2">
    <name type="scientific">Piscinibacter gummiphilus</name>
    <dbReference type="NCBI Taxonomy" id="946333"/>
    <lineage>
        <taxon>Bacteria</taxon>
        <taxon>Pseudomonadati</taxon>
        <taxon>Pseudomonadota</taxon>
        <taxon>Betaproteobacteria</taxon>
        <taxon>Burkholderiales</taxon>
        <taxon>Sphaerotilaceae</taxon>
        <taxon>Piscinibacter</taxon>
    </lineage>
</organism>
<evidence type="ECO:0008006" key="3">
    <source>
        <dbReference type="Google" id="ProtNLM"/>
    </source>
</evidence>
<dbReference type="EMBL" id="CP015118">
    <property type="protein sequence ID" value="ARN22638.1"/>
    <property type="molecule type" value="Genomic_DNA"/>
</dbReference>
<name>A0A1W6LEP2_9BURK</name>
<accession>A0A1W6LEP2</accession>
<dbReference type="Proteomes" id="UP000193427">
    <property type="component" value="Chromosome"/>
</dbReference>